<organism evidence="2 3">
    <name type="scientific">Lysinibacillus capsici</name>
    <dbReference type="NCBI Taxonomy" id="2115968"/>
    <lineage>
        <taxon>Bacteria</taxon>
        <taxon>Bacillati</taxon>
        <taxon>Bacillota</taxon>
        <taxon>Bacilli</taxon>
        <taxon>Bacillales</taxon>
        <taxon>Bacillaceae</taxon>
        <taxon>Lysinibacillus</taxon>
    </lineage>
</organism>
<dbReference type="InterPro" id="IPR051396">
    <property type="entry name" value="Bact_Antivir_Def_Nuclease"/>
</dbReference>
<gene>
    <name evidence="2" type="ORF">QBO96_06230</name>
</gene>
<keyword evidence="3" id="KW-1185">Reference proteome</keyword>
<accession>A0ABY8KNY4</accession>
<evidence type="ECO:0000313" key="2">
    <source>
        <dbReference type="EMBL" id="WGF39859.1"/>
    </source>
</evidence>
<dbReference type="EMBL" id="CP122283">
    <property type="protein sequence ID" value="WGF39859.1"/>
    <property type="molecule type" value="Genomic_DNA"/>
</dbReference>
<evidence type="ECO:0000313" key="3">
    <source>
        <dbReference type="Proteomes" id="UP001244564"/>
    </source>
</evidence>
<sequence>MDKIRIRNLRSLKDTNDIDIKPLTILVGKNSSGKSTFLRFFPLMKQTLSIKKNEPILWYSKENVDFGSFYESLNRNSVTEHIGFDFNFTVSELNDGTIEAKPMEIFLSVDLKEKNLGKITITMFDTIIKFIEVGDEYFVYINNQKFNDPFIILNSEVFDKFLPSFILKVNDNQEKRKISLVEYFREILYGELSKIVKNQKLKINNSELDLELKKIVSKIHLVNLELINEGIEKTIRQLNKAINREFTKNSYYFGDSFLEEYDLKSDSLNKVIVNVLQEASEVEIERLNNLLYGVYLGNILNMCNEYLTTYFSKVHYIAPLRASAQRYYRIQGLAVDEIDPQGENIPMAITHLNWQDKNNFKKWMKQNFGFEIDTNTVGGHVSLNISFGTNEKLNLADTGFGFSQILPILLLVWRVENEKTNKKSLRRSININTHTIVIEQPELHLHPALQARLTDALVKCIDVTNKRGINLTVVLETHSETIVNRVGQLIYQEKIGNEKVNVLIFGDLENGTNPSESSINTVSYNEEGAIENWPLGFFYPEV</sequence>
<dbReference type="InterPro" id="IPR041685">
    <property type="entry name" value="AAA_GajA/Old/RecF-like"/>
</dbReference>
<dbReference type="PANTHER" id="PTHR43581:SF2">
    <property type="entry name" value="EXCINUCLEASE ATPASE SUBUNIT"/>
    <property type="match status" value="1"/>
</dbReference>
<dbReference type="SUPFAM" id="SSF52540">
    <property type="entry name" value="P-loop containing nucleoside triphosphate hydrolases"/>
    <property type="match status" value="1"/>
</dbReference>
<reference evidence="2 3" key="1">
    <citation type="submission" date="2023-04" db="EMBL/GenBank/DDBJ databases">
        <title>Genomic of Lysinibacillus capsici TSBLM.</title>
        <authorList>
            <person name="Hu X.S."/>
            <person name="Yu C.H."/>
        </authorList>
    </citation>
    <scope>NUCLEOTIDE SEQUENCE [LARGE SCALE GENOMIC DNA]</scope>
    <source>
        <strain evidence="2 3">TSBLM</strain>
    </source>
</reference>
<feature type="domain" description="Endonuclease GajA/Old nuclease/RecF-like AAA" evidence="1">
    <location>
        <begin position="2"/>
        <end position="483"/>
    </location>
</feature>
<evidence type="ECO:0000259" key="1">
    <source>
        <dbReference type="Pfam" id="PF13175"/>
    </source>
</evidence>
<dbReference type="Proteomes" id="UP001244564">
    <property type="component" value="Chromosome"/>
</dbReference>
<name>A0ABY8KNY4_9BACI</name>
<dbReference type="InterPro" id="IPR027417">
    <property type="entry name" value="P-loop_NTPase"/>
</dbReference>
<dbReference type="PANTHER" id="PTHR43581">
    <property type="entry name" value="ATP/GTP PHOSPHATASE"/>
    <property type="match status" value="1"/>
</dbReference>
<dbReference type="RefSeq" id="WP_279495522.1">
    <property type="nucleotide sequence ID" value="NZ_CP122283.1"/>
</dbReference>
<dbReference type="Gene3D" id="3.40.50.300">
    <property type="entry name" value="P-loop containing nucleotide triphosphate hydrolases"/>
    <property type="match status" value="1"/>
</dbReference>
<dbReference type="Pfam" id="PF13175">
    <property type="entry name" value="AAA_15"/>
    <property type="match status" value="1"/>
</dbReference>
<protein>
    <submittedName>
        <fullName evidence="2">AAA family ATPase</fullName>
    </submittedName>
</protein>
<proteinExistence type="predicted"/>